<dbReference type="PANTHER" id="PTHR11540:SF16">
    <property type="entry name" value="MALATE DEHYDROGENASE, MITOCHONDRIAL"/>
    <property type="match status" value="1"/>
</dbReference>
<dbReference type="GO" id="GO:0005739">
    <property type="term" value="C:mitochondrion"/>
    <property type="evidence" value="ECO:0007669"/>
    <property type="project" value="TreeGrafter"/>
</dbReference>
<reference evidence="7" key="2">
    <citation type="submission" date="2020-05" db="UniProtKB">
        <authorList>
            <consortium name="EnsemblMetazoa"/>
        </authorList>
    </citation>
    <scope>IDENTIFICATION</scope>
    <source>
        <strain evidence="7">IAEA</strain>
    </source>
</reference>
<keyword evidence="5" id="KW-0520">NAD</keyword>
<dbReference type="AlphaFoldDB" id="A0A1A9X227"/>
<keyword evidence="8" id="KW-1185">Reference proteome</keyword>
<feature type="domain" description="Lactate/malate dehydrogenase N-terminal" evidence="6">
    <location>
        <begin position="26"/>
        <end position="84"/>
    </location>
</feature>
<evidence type="ECO:0000259" key="6">
    <source>
        <dbReference type="Pfam" id="PF00056"/>
    </source>
</evidence>
<dbReference type="EnsemblMetazoa" id="GBRI041369-RA">
    <property type="protein sequence ID" value="GBRI041369-PA"/>
    <property type="gene ID" value="GBRI041369"/>
</dbReference>
<evidence type="ECO:0000256" key="4">
    <source>
        <dbReference type="ARBA" id="ARBA00023002"/>
    </source>
</evidence>
<evidence type="ECO:0000256" key="3">
    <source>
        <dbReference type="ARBA" id="ARBA00022532"/>
    </source>
</evidence>
<dbReference type="Proteomes" id="UP000091820">
    <property type="component" value="Unassembled WGS sequence"/>
</dbReference>
<evidence type="ECO:0000313" key="7">
    <source>
        <dbReference type="EnsemblMetazoa" id="GBRI041369-PA"/>
    </source>
</evidence>
<dbReference type="InterPro" id="IPR001236">
    <property type="entry name" value="Lactate/malate_DH_N"/>
</dbReference>
<dbReference type="GO" id="GO:0006099">
    <property type="term" value="P:tricarboxylic acid cycle"/>
    <property type="evidence" value="ECO:0007669"/>
    <property type="project" value="UniProtKB-KW"/>
</dbReference>
<accession>A0A1A9X227</accession>
<protein>
    <recommendedName>
        <fullName evidence="2">Malate dehydrogenase, mitochondrial</fullName>
        <ecNumber evidence="1">1.1.1.37</ecNumber>
    </recommendedName>
</protein>
<dbReference type="VEuPathDB" id="VectorBase:GBRI041369"/>
<dbReference type="InterPro" id="IPR036291">
    <property type="entry name" value="NAD(P)-bd_dom_sf"/>
</dbReference>
<dbReference type="SUPFAM" id="SSF51735">
    <property type="entry name" value="NAD(P)-binding Rossmann-fold domains"/>
    <property type="match status" value="1"/>
</dbReference>
<keyword evidence="3" id="KW-0816">Tricarboxylic acid cycle</keyword>
<keyword evidence="4" id="KW-0560">Oxidoreductase</keyword>
<dbReference type="Gene3D" id="3.40.50.720">
    <property type="entry name" value="NAD(P)-binding Rossmann-like Domain"/>
    <property type="match status" value="1"/>
</dbReference>
<proteinExistence type="predicted"/>
<dbReference type="GO" id="GO:0030060">
    <property type="term" value="F:L-malate dehydrogenase (NAD+) activity"/>
    <property type="evidence" value="ECO:0007669"/>
    <property type="project" value="UniProtKB-EC"/>
</dbReference>
<evidence type="ECO:0000313" key="8">
    <source>
        <dbReference type="Proteomes" id="UP000091820"/>
    </source>
</evidence>
<sequence length="126" mass="14186">MLKQIVKQWKVLSMRKFSTSGQKNFRVAVCGASGGIGQPLSLLLKRNPLVTELRLYDIVHTPGVVADLSHIDTNTKVCGYMGPDQICDALECNHKILQIESYDNREPKVSDTSVFNLLNYKNYENN</sequence>
<name>A0A1A9X227_9MUSC</name>
<dbReference type="STRING" id="37001.A0A1A9X227"/>
<organism evidence="7 8">
    <name type="scientific">Glossina brevipalpis</name>
    <dbReference type="NCBI Taxonomy" id="37001"/>
    <lineage>
        <taxon>Eukaryota</taxon>
        <taxon>Metazoa</taxon>
        <taxon>Ecdysozoa</taxon>
        <taxon>Arthropoda</taxon>
        <taxon>Hexapoda</taxon>
        <taxon>Insecta</taxon>
        <taxon>Pterygota</taxon>
        <taxon>Neoptera</taxon>
        <taxon>Endopterygota</taxon>
        <taxon>Diptera</taxon>
        <taxon>Brachycera</taxon>
        <taxon>Muscomorpha</taxon>
        <taxon>Hippoboscoidea</taxon>
        <taxon>Glossinidae</taxon>
        <taxon>Glossina</taxon>
    </lineage>
</organism>
<dbReference type="EC" id="1.1.1.37" evidence="1"/>
<dbReference type="PANTHER" id="PTHR11540">
    <property type="entry name" value="MALATE AND LACTATE DEHYDROGENASE"/>
    <property type="match status" value="1"/>
</dbReference>
<dbReference type="Pfam" id="PF00056">
    <property type="entry name" value="Ldh_1_N"/>
    <property type="match status" value="1"/>
</dbReference>
<evidence type="ECO:0000256" key="2">
    <source>
        <dbReference type="ARBA" id="ARBA00016075"/>
    </source>
</evidence>
<reference evidence="8" key="1">
    <citation type="submission" date="2014-03" db="EMBL/GenBank/DDBJ databases">
        <authorList>
            <person name="Aksoy S."/>
            <person name="Warren W."/>
            <person name="Wilson R.K."/>
        </authorList>
    </citation>
    <scope>NUCLEOTIDE SEQUENCE [LARGE SCALE GENOMIC DNA]</scope>
    <source>
        <strain evidence="8">IAEA</strain>
    </source>
</reference>
<evidence type="ECO:0000256" key="5">
    <source>
        <dbReference type="ARBA" id="ARBA00023027"/>
    </source>
</evidence>
<evidence type="ECO:0000256" key="1">
    <source>
        <dbReference type="ARBA" id="ARBA00012995"/>
    </source>
</evidence>